<dbReference type="CDD" id="cd03185">
    <property type="entry name" value="GST_C_Tau"/>
    <property type="match status" value="1"/>
</dbReference>
<dbReference type="InterPro" id="IPR045073">
    <property type="entry name" value="Omega/Tau-like"/>
</dbReference>
<dbReference type="InterPro" id="IPR045074">
    <property type="entry name" value="GST_C_Tau"/>
</dbReference>
<comment type="function">
    <text evidence="4">Is involved in the conjugation of reduced glutathione to a wide number of exogenous and endogenous hydrophobic electrophiles.</text>
</comment>
<accession>A0A811MBW6</accession>
<comment type="similarity">
    <text evidence="2">Belongs to the GST superfamily. Tau family.</text>
</comment>
<dbReference type="InterPro" id="IPR036282">
    <property type="entry name" value="Glutathione-S-Trfase_C_sf"/>
</dbReference>
<reference evidence="7" key="1">
    <citation type="submission" date="2020-10" db="EMBL/GenBank/DDBJ databases">
        <authorList>
            <person name="Han B."/>
            <person name="Lu T."/>
            <person name="Zhao Q."/>
            <person name="Huang X."/>
            <person name="Zhao Y."/>
        </authorList>
    </citation>
    <scope>NUCLEOTIDE SEQUENCE</scope>
</reference>
<evidence type="ECO:0000259" key="6">
    <source>
        <dbReference type="PROSITE" id="PS50405"/>
    </source>
</evidence>
<evidence type="ECO:0000259" key="5">
    <source>
        <dbReference type="PROSITE" id="PS50404"/>
    </source>
</evidence>
<dbReference type="Pfam" id="PF02798">
    <property type="entry name" value="GST_N"/>
    <property type="match status" value="1"/>
</dbReference>
<dbReference type="SFLD" id="SFLDG00358">
    <property type="entry name" value="Main_(cytGST)"/>
    <property type="match status" value="1"/>
</dbReference>
<dbReference type="Pfam" id="PF13410">
    <property type="entry name" value="GST_C_2"/>
    <property type="match status" value="1"/>
</dbReference>
<gene>
    <name evidence="7" type="ORF">NCGR_LOCUS2292</name>
</gene>
<dbReference type="GO" id="GO:0005829">
    <property type="term" value="C:cytosol"/>
    <property type="evidence" value="ECO:0007669"/>
    <property type="project" value="UniProtKB-SubCell"/>
</dbReference>
<dbReference type="GO" id="GO:0006749">
    <property type="term" value="P:glutathione metabolic process"/>
    <property type="evidence" value="ECO:0007669"/>
    <property type="project" value="InterPro"/>
</dbReference>
<dbReference type="EMBL" id="CAJGYO010000001">
    <property type="protein sequence ID" value="CAD6204264.1"/>
    <property type="molecule type" value="Genomic_DNA"/>
</dbReference>
<dbReference type="PROSITE" id="PS50405">
    <property type="entry name" value="GST_CTER"/>
    <property type="match status" value="1"/>
</dbReference>
<dbReference type="SUPFAM" id="SSF52833">
    <property type="entry name" value="Thioredoxin-like"/>
    <property type="match status" value="1"/>
</dbReference>
<dbReference type="FunFam" id="3.40.30.10:FF:000044">
    <property type="entry name" value="Glutathione S-transferase GSTU6"/>
    <property type="match status" value="1"/>
</dbReference>
<dbReference type="AlphaFoldDB" id="A0A811MBW6"/>
<dbReference type="CDD" id="cd03058">
    <property type="entry name" value="GST_N_Tau"/>
    <property type="match status" value="1"/>
</dbReference>
<dbReference type="SFLD" id="SFLDG01152">
    <property type="entry name" value="Main.3:_Omega-_and_Tau-like"/>
    <property type="match status" value="1"/>
</dbReference>
<dbReference type="InterPro" id="IPR004045">
    <property type="entry name" value="Glutathione_S-Trfase_N"/>
</dbReference>
<evidence type="ECO:0000256" key="2">
    <source>
        <dbReference type="ARBA" id="ARBA00025743"/>
    </source>
</evidence>
<evidence type="ECO:0000313" key="8">
    <source>
        <dbReference type="Proteomes" id="UP000604825"/>
    </source>
</evidence>
<organism evidence="7 8">
    <name type="scientific">Miscanthus lutarioriparius</name>
    <dbReference type="NCBI Taxonomy" id="422564"/>
    <lineage>
        <taxon>Eukaryota</taxon>
        <taxon>Viridiplantae</taxon>
        <taxon>Streptophyta</taxon>
        <taxon>Embryophyta</taxon>
        <taxon>Tracheophyta</taxon>
        <taxon>Spermatophyta</taxon>
        <taxon>Magnoliopsida</taxon>
        <taxon>Liliopsida</taxon>
        <taxon>Poales</taxon>
        <taxon>Poaceae</taxon>
        <taxon>PACMAD clade</taxon>
        <taxon>Panicoideae</taxon>
        <taxon>Andropogonodae</taxon>
        <taxon>Andropogoneae</taxon>
        <taxon>Saccharinae</taxon>
        <taxon>Miscanthus</taxon>
    </lineage>
</organism>
<dbReference type="Proteomes" id="UP000604825">
    <property type="component" value="Unassembled WGS sequence"/>
</dbReference>
<name>A0A811MBW6_9POAL</name>
<dbReference type="PANTHER" id="PTHR11260:SF749">
    <property type="entry name" value="GLUTATHIONE TRANSFERASE"/>
    <property type="match status" value="1"/>
</dbReference>
<comment type="caution">
    <text evidence="7">The sequence shown here is derived from an EMBL/GenBank/DDBJ whole genome shotgun (WGS) entry which is preliminary data.</text>
</comment>
<evidence type="ECO:0000256" key="1">
    <source>
        <dbReference type="ARBA" id="ARBA00022679"/>
    </source>
</evidence>
<dbReference type="SUPFAM" id="SSF47616">
    <property type="entry name" value="GST C-terminal domain-like"/>
    <property type="match status" value="1"/>
</dbReference>
<dbReference type="GO" id="GO:0004364">
    <property type="term" value="F:glutathione transferase activity"/>
    <property type="evidence" value="ECO:0007669"/>
    <property type="project" value="UniProtKB-UniRule"/>
</dbReference>
<comment type="catalytic activity">
    <reaction evidence="3 4">
        <text>RX + glutathione = an S-substituted glutathione + a halide anion + H(+)</text>
        <dbReference type="Rhea" id="RHEA:16437"/>
        <dbReference type="ChEBI" id="CHEBI:15378"/>
        <dbReference type="ChEBI" id="CHEBI:16042"/>
        <dbReference type="ChEBI" id="CHEBI:17792"/>
        <dbReference type="ChEBI" id="CHEBI:57925"/>
        <dbReference type="ChEBI" id="CHEBI:90779"/>
        <dbReference type="EC" id="2.5.1.18"/>
    </reaction>
</comment>
<keyword evidence="8" id="KW-1185">Reference proteome</keyword>
<dbReference type="PANTHER" id="PTHR11260">
    <property type="entry name" value="GLUTATHIONE S-TRANSFERASE, GST, SUPERFAMILY, GST DOMAIN CONTAINING"/>
    <property type="match status" value="1"/>
</dbReference>
<dbReference type="FunFam" id="1.20.1050.10:FF:000023">
    <property type="entry name" value="Probable glutathione S-transferase GSTU6"/>
    <property type="match status" value="1"/>
</dbReference>
<evidence type="ECO:0000256" key="4">
    <source>
        <dbReference type="RuleBase" id="RU369102"/>
    </source>
</evidence>
<dbReference type="Gene3D" id="3.40.30.10">
    <property type="entry name" value="Glutaredoxin"/>
    <property type="match status" value="1"/>
</dbReference>
<feature type="domain" description="GST C-terminal" evidence="6">
    <location>
        <begin position="92"/>
        <end position="221"/>
    </location>
</feature>
<keyword evidence="1 4" id="KW-0808">Transferase</keyword>
<keyword evidence="4" id="KW-0963">Cytoplasm</keyword>
<sequence>MARVGGELKLLGLWASPFVTRAKLALQIKGLSYEYVEEDLGNKSELLLSSNPVHKAVPVLIHNGKPVCESSVIVQYIDDAFAGTGPSLLPADPYQRAVARFWAAYLEDKLVEPWFKMLDGTRTRAEMGEGVKQMLAAVATLEGALAQCSKGRPFFGGDGVGYVDVALGGLLVWVRASEVLLGVKFLDAARTPLLAAWAERFASLDAAKATLPDFGRVIKHAMMRRGAAAAALAQNN</sequence>
<dbReference type="OrthoDB" id="4951845at2759"/>
<feature type="domain" description="GST N-terminal" evidence="5">
    <location>
        <begin position="6"/>
        <end position="85"/>
    </location>
</feature>
<evidence type="ECO:0000256" key="3">
    <source>
        <dbReference type="ARBA" id="ARBA00047960"/>
    </source>
</evidence>
<dbReference type="PROSITE" id="PS50404">
    <property type="entry name" value="GST_NTER"/>
    <property type="match status" value="1"/>
</dbReference>
<proteinExistence type="inferred from homology"/>
<evidence type="ECO:0000313" key="7">
    <source>
        <dbReference type="EMBL" id="CAD6204264.1"/>
    </source>
</evidence>
<dbReference type="InterPro" id="IPR036249">
    <property type="entry name" value="Thioredoxin-like_sf"/>
</dbReference>
<dbReference type="Gene3D" id="1.20.1050.10">
    <property type="match status" value="1"/>
</dbReference>
<dbReference type="InterPro" id="IPR010987">
    <property type="entry name" value="Glutathione-S-Trfase_C-like"/>
</dbReference>
<comment type="subcellular location">
    <subcellularLocation>
        <location evidence="4">Cytoplasm</location>
        <location evidence="4">Cytosol</location>
    </subcellularLocation>
</comment>
<dbReference type="InterPro" id="IPR040079">
    <property type="entry name" value="Glutathione_S-Trfase"/>
</dbReference>
<dbReference type="SFLD" id="SFLDS00019">
    <property type="entry name" value="Glutathione_Transferase_(cytos"/>
    <property type="match status" value="1"/>
</dbReference>
<protein>
    <recommendedName>
        <fullName evidence="4">Glutathione S-transferase</fullName>
        <ecNumber evidence="4">2.5.1.18</ecNumber>
    </recommendedName>
</protein>
<dbReference type="EC" id="2.5.1.18" evidence="4"/>